<evidence type="ECO:0000313" key="1">
    <source>
        <dbReference type="EMBL" id="KAK6590564.1"/>
    </source>
</evidence>
<accession>A0AAV9Y154</accession>
<gene>
    <name evidence="1" type="ORF">RS030_152396</name>
</gene>
<organism evidence="1 2">
    <name type="scientific">Cryptosporidium xiaoi</name>
    <dbReference type="NCBI Taxonomy" id="659607"/>
    <lineage>
        <taxon>Eukaryota</taxon>
        <taxon>Sar</taxon>
        <taxon>Alveolata</taxon>
        <taxon>Apicomplexa</taxon>
        <taxon>Conoidasida</taxon>
        <taxon>Coccidia</taxon>
        <taxon>Eucoccidiorida</taxon>
        <taxon>Eimeriorina</taxon>
        <taxon>Cryptosporidiidae</taxon>
        <taxon>Cryptosporidium</taxon>
    </lineage>
</organism>
<dbReference type="EMBL" id="JAWDEY010000006">
    <property type="protein sequence ID" value="KAK6590564.1"/>
    <property type="molecule type" value="Genomic_DNA"/>
</dbReference>
<protein>
    <submittedName>
        <fullName evidence="1">Uncharacterized protein</fullName>
    </submittedName>
</protein>
<reference evidence="1 2" key="1">
    <citation type="submission" date="2023-10" db="EMBL/GenBank/DDBJ databases">
        <title>Comparative genomics analysis reveals potential genetic determinants of host preference in Cryptosporidium xiaoi.</title>
        <authorList>
            <person name="Xiao L."/>
            <person name="Li J."/>
        </authorList>
    </citation>
    <scope>NUCLEOTIDE SEQUENCE [LARGE SCALE GENOMIC DNA]</scope>
    <source>
        <strain evidence="1 2">52996</strain>
    </source>
</reference>
<proteinExistence type="predicted"/>
<sequence length="639" mass="74226">MHDIVGCLSFLSAKSFPITMHILLSIEIILKWGRFLLLPSLFSYQEDFQLEKTSENKDFDVNFSCEYESDNAVFGFVYDIFLNEVKVSRKYEPDILGSNLYENQSNVKFSTTKNNKADKISLNYKEKVHKYKKCGNYFQCTIKQLVDICNEFQMFGNFHAPLIFNKIERLIESNVWCCGVFVTCGSSLFLEIQNVLLFWLNLLFCCSSTPYRPPHFPKIKNSLQIPAFLVAVLKAYEHKLRDDIYFIFTEEFKLDSEVNLHIGIVSVLQPFLVISDNLKKGLPSEGSITEYIEDEKRPLIVDLFQIILIMKHIVATTPLSLQRRLINAVYYYSLTENILNNGIVNYINPSEFVLYDSMFFTKNKKMGDLQTIITGKDIVIIDIISNFHMDQIFENHLEFIEKLKQLERDLYSKKIKNLENNFDEEITSVLLIPILRLYLKTTRIVKIPLDKESNIGRMTKQFIEFSSRRQKALLIQKRPSIWIVLGPNNQITDKLIYTLLEQGIIGIQLMSPILLINELIDNEDSNSRNESLAGIVKEVINNLIIGNLPSNKNRALLKSRVTVKKNLTCSISKYGISDSKDKEEKFHMEQIQNINLNPGIHEKITHSGTNLIKFRPNRRKKYNLSRYLQTDDIKMQNQT</sequence>
<dbReference type="Proteomes" id="UP001311799">
    <property type="component" value="Unassembled WGS sequence"/>
</dbReference>
<name>A0AAV9Y154_9CRYT</name>
<evidence type="ECO:0000313" key="2">
    <source>
        <dbReference type="Proteomes" id="UP001311799"/>
    </source>
</evidence>
<keyword evidence="2" id="KW-1185">Reference proteome</keyword>
<dbReference type="AlphaFoldDB" id="A0AAV9Y154"/>
<comment type="caution">
    <text evidence="1">The sequence shown here is derived from an EMBL/GenBank/DDBJ whole genome shotgun (WGS) entry which is preliminary data.</text>
</comment>